<feature type="region of interest" description="Disordered" evidence="1">
    <location>
        <begin position="50"/>
        <end position="93"/>
    </location>
</feature>
<name>A0ABR3DJQ5_NEUIN</name>
<reference evidence="2 3" key="1">
    <citation type="submission" date="2023-09" db="EMBL/GenBank/DDBJ databases">
        <title>Multi-omics analysis of a traditional fermented food reveals byproduct-associated fungal strains for waste-to-food upcycling.</title>
        <authorList>
            <consortium name="Lawrence Berkeley National Laboratory"/>
            <person name="Rekdal V.M."/>
            <person name="Villalobos-Escobedo J.M."/>
            <person name="Rodriguez-Valeron N."/>
            <person name="Garcia M.O."/>
            <person name="Vasquez D.P."/>
            <person name="Damayanti I."/>
            <person name="Sorensen P.M."/>
            <person name="Baidoo E.E."/>
            <person name="De Carvalho A.C."/>
            <person name="Riley R."/>
            <person name="Lipzen A."/>
            <person name="He G."/>
            <person name="Yan M."/>
            <person name="Haridas S."/>
            <person name="Daum C."/>
            <person name="Yoshinaga Y."/>
            <person name="Ng V."/>
            <person name="Grigoriev I.V."/>
            <person name="Munk R."/>
            <person name="Nuraida L."/>
            <person name="Wijaya C.H."/>
            <person name="Morales P.-C."/>
            <person name="Keasling J.D."/>
        </authorList>
    </citation>
    <scope>NUCLEOTIDE SEQUENCE [LARGE SCALE GENOMIC DNA]</scope>
    <source>
        <strain evidence="2 3">FGSC 2613</strain>
    </source>
</reference>
<dbReference type="EMBL" id="JAVLET010000002">
    <property type="protein sequence ID" value="KAL0472905.1"/>
    <property type="molecule type" value="Genomic_DNA"/>
</dbReference>
<keyword evidence="3" id="KW-1185">Reference proteome</keyword>
<comment type="caution">
    <text evidence="2">The sequence shown here is derived from an EMBL/GenBank/DDBJ whole genome shotgun (WGS) entry which is preliminary data.</text>
</comment>
<gene>
    <name evidence="2" type="ORF">QR685DRAFT_550877</name>
</gene>
<dbReference type="Proteomes" id="UP001451303">
    <property type="component" value="Unassembled WGS sequence"/>
</dbReference>
<evidence type="ECO:0000313" key="2">
    <source>
        <dbReference type="EMBL" id="KAL0472905.1"/>
    </source>
</evidence>
<sequence length="169" mass="18835">MEDPSITAGRGKPGAALFYIGLGAGGSEVLFVLDNHVVPPDLPREFDVLVNIRPDPGSDTSDISPRRRDREASSSSESSSSEDDGPPQEPWLINQQKRGGYVIMKSGTRRYDEWCSLDKHGYTVTYPGNGAYSLEGYQRNWDQSKPFRCPIRQTCYEFVDPLFIGQLSL</sequence>
<evidence type="ECO:0000256" key="1">
    <source>
        <dbReference type="SAM" id="MobiDB-lite"/>
    </source>
</evidence>
<proteinExistence type="predicted"/>
<accession>A0ABR3DJQ5</accession>
<organism evidence="2 3">
    <name type="scientific">Neurospora intermedia</name>
    <dbReference type="NCBI Taxonomy" id="5142"/>
    <lineage>
        <taxon>Eukaryota</taxon>
        <taxon>Fungi</taxon>
        <taxon>Dikarya</taxon>
        <taxon>Ascomycota</taxon>
        <taxon>Pezizomycotina</taxon>
        <taxon>Sordariomycetes</taxon>
        <taxon>Sordariomycetidae</taxon>
        <taxon>Sordariales</taxon>
        <taxon>Sordariaceae</taxon>
        <taxon>Neurospora</taxon>
    </lineage>
</organism>
<evidence type="ECO:0000313" key="3">
    <source>
        <dbReference type="Proteomes" id="UP001451303"/>
    </source>
</evidence>
<protein>
    <submittedName>
        <fullName evidence="2">Uncharacterized protein</fullName>
    </submittedName>
</protein>